<evidence type="ECO:0000256" key="2">
    <source>
        <dbReference type="ARBA" id="ARBA00022729"/>
    </source>
</evidence>
<name>A0A7S1ZUF1_9STRA</name>
<feature type="coiled-coil region" evidence="3">
    <location>
        <begin position="154"/>
        <end position="192"/>
    </location>
</feature>
<dbReference type="AlphaFoldDB" id="A0A7S1ZUF1"/>
<feature type="signal peptide" evidence="4">
    <location>
        <begin position="1"/>
        <end position="20"/>
    </location>
</feature>
<feature type="chain" id="PRO_5031262930" description="Thioredoxin domain-containing protein" evidence="4">
    <location>
        <begin position="21"/>
        <end position="225"/>
    </location>
</feature>
<gene>
    <name evidence="6" type="ORF">DBRI1063_LOCUS20889</name>
</gene>
<evidence type="ECO:0000256" key="1">
    <source>
        <dbReference type="ARBA" id="ARBA00006347"/>
    </source>
</evidence>
<dbReference type="PANTHER" id="PTHR45672">
    <property type="entry name" value="PROTEIN DISULFIDE-ISOMERASE C17H9.14C-RELATED"/>
    <property type="match status" value="1"/>
</dbReference>
<feature type="domain" description="Thioredoxin" evidence="5">
    <location>
        <begin position="3"/>
        <end position="127"/>
    </location>
</feature>
<dbReference type="Pfam" id="PF00085">
    <property type="entry name" value="Thioredoxin"/>
    <property type="match status" value="1"/>
</dbReference>
<evidence type="ECO:0000256" key="4">
    <source>
        <dbReference type="SAM" id="SignalP"/>
    </source>
</evidence>
<dbReference type="InterPro" id="IPR036249">
    <property type="entry name" value="Thioredoxin-like_sf"/>
</dbReference>
<dbReference type="CDD" id="cd02961">
    <property type="entry name" value="PDI_a_family"/>
    <property type="match status" value="1"/>
</dbReference>
<evidence type="ECO:0000313" key="6">
    <source>
        <dbReference type="EMBL" id="CAD9349338.1"/>
    </source>
</evidence>
<dbReference type="GO" id="GO:0005783">
    <property type="term" value="C:endoplasmic reticulum"/>
    <property type="evidence" value="ECO:0007669"/>
    <property type="project" value="TreeGrafter"/>
</dbReference>
<protein>
    <recommendedName>
        <fullName evidence="5">Thioredoxin domain-containing protein</fullName>
    </recommendedName>
</protein>
<dbReference type="PANTHER" id="PTHR45672:SF3">
    <property type="entry name" value="THIOREDOXIN DOMAIN-CONTAINING PROTEIN 5"/>
    <property type="match status" value="1"/>
</dbReference>
<dbReference type="InterPro" id="IPR013766">
    <property type="entry name" value="Thioredoxin_domain"/>
</dbReference>
<dbReference type="GO" id="GO:0006457">
    <property type="term" value="P:protein folding"/>
    <property type="evidence" value="ECO:0007669"/>
    <property type="project" value="TreeGrafter"/>
</dbReference>
<evidence type="ECO:0000256" key="3">
    <source>
        <dbReference type="SAM" id="Coils"/>
    </source>
</evidence>
<dbReference type="PROSITE" id="PS51352">
    <property type="entry name" value="THIOREDOXIN_2"/>
    <property type="match status" value="1"/>
</dbReference>
<dbReference type="SUPFAM" id="SSF52833">
    <property type="entry name" value="Thioredoxin-like"/>
    <property type="match status" value="1"/>
</dbReference>
<dbReference type="GO" id="GO:0003756">
    <property type="term" value="F:protein disulfide isomerase activity"/>
    <property type="evidence" value="ECO:0007669"/>
    <property type="project" value="TreeGrafter"/>
</dbReference>
<organism evidence="6">
    <name type="scientific">Ditylum brightwellii</name>
    <dbReference type="NCBI Taxonomy" id="49249"/>
    <lineage>
        <taxon>Eukaryota</taxon>
        <taxon>Sar</taxon>
        <taxon>Stramenopiles</taxon>
        <taxon>Ochrophyta</taxon>
        <taxon>Bacillariophyta</taxon>
        <taxon>Mediophyceae</taxon>
        <taxon>Lithodesmiophycidae</taxon>
        <taxon>Lithodesmiales</taxon>
        <taxon>Lithodesmiaceae</taxon>
        <taxon>Ditylum</taxon>
    </lineage>
</organism>
<dbReference type="Gene3D" id="3.40.30.10">
    <property type="entry name" value="Glutaredoxin"/>
    <property type="match status" value="1"/>
</dbReference>
<dbReference type="InterPro" id="IPR051063">
    <property type="entry name" value="PDI"/>
</dbReference>
<dbReference type="EMBL" id="HBGN01032331">
    <property type="protein sequence ID" value="CAD9349338.1"/>
    <property type="molecule type" value="Transcribed_RNA"/>
</dbReference>
<accession>A0A7S1ZUF1</accession>
<evidence type="ECO:0000259" key="5">
    <source>
        <dbReference type="PROSITE" id="PS51352"/>
    </source>
</evidence>
<keyword evidence="2 4" id="KW-0732">Signal</keyword>
<keyword evidence="3" id="KW-0175">Coiled coil</keyword>
<proteinExistence type="inferred from homology"/>
<dbReference type="InterPro" id="IPR017937">
    <property type="entry name" value="Thioredoxin_CS"/>
</dbReference>
<reference evidence="6" key="1">
    <citation type="submission" date="2021-01" db="EMBL/GenBank/DDBJ databases">
        <authorList>
            <person name="Corre E."/>
            <person name="Pelletier E."/>
            <person name="Niang G."/>
            <person name="Scheremetjew M."/>
            <person name="Finn R."/>
            <person name="Kale V."/>
            <person name="Holt S."/>
            <person name="Cochrane G."/>
            <person name="Meng A."/>
            <person name="Brown T."/>
            <person name="Cohen L."/>
        </authorList>
    </citation>
    <scope>NUCLEOTIDE SEQUENCE</scope>
    <source>
        <strain evidence="6">Pop2</strain>
    </source>
</reference>
<sequence>MKFSISAAAIFAALTNTAEGAVTSLNFENYDELTAGKVIFVKFFAPWCGHCKAMAASWETLAEEWAGNDSALIAEVDCTDDEAADLCEIEGVEGYPTVKYGDPAMLENYDGERSLDALSAFARKNLKPTCSPSHLELCSDEEKATIDKIQAMSLEELEDAIKTVVILIEELEDNADTEIERLQSAYEEILEELTWGQKHVKKKNNYSLLMSTYFQIKRKMEEEEL</sequence>
<comment type="similarity">
    <text evidence="1">Belongs to the protein disulfide isomerase family.</text>
</comment>
<dbReference type="PROSITE" id="PS00194">
    <property type="entry name" value="THIOREDOXIN_1"/>
    <property type="match status" value="1"/>
</dbReference>